<evidence type="ECO:0000313" key="5">
    <source>
        <dbReference type="Proteomes" id="UP000526734"/>
    </source>
</evidence>
<evidence type="ECO:0000256" key="2">
    <source>
        <dbReference type="RuleBase" id="RU003749"/>
    </source>
</evidence>
<keyword evidence="5" id="KW-1185">Reference proteome</keyword>
<dbReference type="EMBL" id="JACGZW010000008">
    <property type="protein sequence ID" value="MBB1156119.1"/>
    <property type="molecule type" value="Genomic_DNA"/>
</dbReference>
<dbReference type="InterPro" id="IPR003658">
    <property type="entry name" value="Anti-sigma_ant"/>
</dbReference>
<name>A0A7W3ZCR9_9PSEU</name>
<dbReference type="CDD" id="cd07043">
    <property type="entry name" value="STAS_anti-anti-sigma_factors"/>
    <property type="match status" value="1"/>
</dbReference>
<dbReference type="PANTHER" id="PTHR33495:SF14">
    <property type="entry name" value="ANTI-SIGMA FACTOR ANTAGONIST"/>
    <property type="match status" value="1"/>
</dbReference>
<gene>
    <name evidence="4" type="ORF">H4281_23460</name>
</gene>
<dbReference type="Gene3D" id="3.30.750.24">
    <property type="entry name" value="STAS domain"/>
    <property type="match status" value="1"/>
</dbReference>
<dbReference type="PROSITE" id="PS50801">
    <property type="entry name" value="STAS"/>
    <property type="match status" value="1"/>
</dbReference>
<evidence type="ECO:0000313" key="4">
    <source>
        <dbReference type="EMBL" id="MBB1156119.1"/>
    </source>
</evidence>
<dbReference type="RefSeq" id="WP_182893083.1">
    <property type="nucleotide sequence ID" value="NZ_JACGZW010000008.1"/>
</dbReference>
<reference evidence="4 5" key="1">
    <citation type="submission" date="2020-08" db="EMBL/GenBank/DDBJ databases">
        <title>Amycolatopsis sp. nov. DR6-1 isolated from Dendrobium heterocarpum.</title>
        <authorList>
            <person name="Tedsree N."/>
            <person name="Kuncharoen N."/>
            <person name="Likhitwitayawuid K."/>
            <person name="Tanasupawat S."/>
        </authorList>
    </citation>
    <scope>NUCLEOTIDE SEQUENCE [LARGE SCALE GENOMIC DNA]</scope>
    <source>
        <strain evidence="4 5">DR6-1</strain>
    </source>
</reference>
<feature type="domain" description="STAS" evidence="3">
    <location>
        <begin position="3"/>
        <end position="107"/>
    </location>
</feature>
<dbReference type="Pfam" id="PF01740">
    <property type="entry name" value="STAS"/>
    <property type="match status" value="1"/>
</dbReference>
<sequence length="107" mass="11643">MGFHGRMHAENGVATIRLAGEVDSRSAHRLNELIVAAVKRMPQRLVLLAEELTYLSSAGLRSLVFAHQKMGRGVEIVLVGVQPDVAETIRLTGFDRSIVMHEAGGQP</sequence>
<dbReference type="PANTHER" id="PTHR33495">
    <property type="entry name" value="ANTI-SIGMA FACTOR ANTAGONIST TM_1081-RELATED-RELATED"/>
    <property type="match status" value="1"/>
</dbReference>
<dbReference type="GO" id="GO:0043856">
    <property type="term" value="F:anti-sigma factor antagonist activity"/>
    <property type="evidence" value="ECO:0007669"/>
    <property type="project" value="InterPro"/>
</dbReference>
<comment type="similarity">
    <text evidence="1 2">Belongs to the anti-sigma-factor antagonist family.</text>
</comment>
<organism evidence="4 5">
    <name type="scientific">Amycolatopsis dendrobii</name>
    <dbReference type="NCBI Taxonomy" id="2760662"/>
    <lineage>
        <taxon>Bacteria</taxon>
        <taxon>Bacillati</taxon>
        <taxon>Actinomycetota</taxon>
        <taxon>Actinomycetes</taxon>
        <taxon>Pseudonocardiales</taxon>
        <taxon>Pseudonocardiaceae</taxon>
        <taxon>Amycolatopsis</taxon>
    </lineage>
</organism>
<protein>
    <recommendedName>
        <fullName evidence="2">Anti-sigma factor antagonist</fullName>
    </recommendedName>
</protein>
<dbReference type="Proteomes" id="UP000526734">
    <property type="component" value="Unassembled WGS sequence"/>
</dbReference>
<proteinExistence type="inferred from homology"/>
<comment type="caution">
    <text evidence="4">The sequence shown here is derived from an EMBL/GenBank/DDBJ whole genome shotgun (WGS) entry which is preliminary data.</text>
</comment>
<dbReference type="NCBIfam" id="TIGR00377">
    <property type="entry name" value="ant_ant_sig"/>
    <property type="match status" value="1"/>
</dbReference>
<dbReference type="InterPro" id="IPR002645">
    <property type="entry name" value="STAS_dom"/>
</dbReference>
<dbReference type="AlphaFoldDB" id="A0A7W3ZCR9"/>
<dbReference type="SUPFAM" id="SSF52091">
    <property type="entry name" value="SpoIIaa-like"/>
    <property type="match status" value="1"/>
</dbReference>
<accession>A0A7W3ZCR9</accession>
<evidence type="ECO:0000259" key="3">
    <source>
        <dbReference type="PROSITE" id="PS50801"/>
    </source>
</evidence>
<evidence type="ECO:0000256" key="1">
    <source>
        <dbReference type="ARBA" id="ARBA00009013"/>
    </source>
</evidence>
<dbReference type="InterPro" id="IPR036513">
    <property type="entry name" value="STAS_dom_sf"/>
</dbReference>